<proteinExistence type="predicted"/>
<keyword evidence="2" id="KW-0472">Membrane</keyword>
<evidence type="ECO:0000256" key="3">
    <source>
        <dbReference type="SAM" id="SignalP"/>
    </source>
</evidence>
<feature type="transmembrane region" description="Helical" evidence="2">
    <location>
        <begin position="159"/>
        <end position="184"/>
    </location>
</feature>
<feature type="chain" id="PRO_5044666189" evidence="3">
    <location>
        <begin position="26"/>
        <end position="339"/>
    </location>
</feature>
<dbReference type="OrthoDB" id="6205802at2759"/>
<dbReference type="Proteomes" id="UP000694844">
    <property type="component" value="Chromosome 1"/>
</dbReference>
<evidence type="ECO:0000256" key="1">
    <source>
        <dbReference type="SAM" id="Coils"/>
    </source>
</evidence>
<organism evidence="4 6">
    <name type="scientific">Crassostrea virginica</name>
    <name type="common">Eastern oyster</name>
    <dbReference type="NCBI Taxonomy" id="6565"/>
    <lineage>
        <taxon>Eukaryota</taxon>
        <taxon>Metazoa</taxon>
        <taxon>Spiralia</taxon>
        <taxon>Lophotrochozoa</taxon>
        <taxon>Mollusca</taxon>
        <taxon>Bivalvia</taxon>
        <taxon>Autobranchia</taxon>
        <taxon>Pteriomorphia</taxon>
        <taxon>Ostreida</taxon>
        <taxon>Ostreoidea</taxon>
        <taxon>Ostreidae</taxon>
        <taxon>Crassostrea</taxon>
    </lineage>
</organism>
<dbReference type="RefSeq" id="XP_022318642.1">
    <property type="nucleotide sequence ID" value="XM_022462934.1"/>
</dbReference>
<keyword evidence="1" id="KW-0175">Coiled coil</keyword>
<evidence type="ECO:0000313" key="4">
    <source>
        <dbReference type="Proteomes" id="UP000694844"/>
    </source>
</evidence>
<feature type="signal peptide" evidence="3">
    <location>
        <begin position="1"/>
        <end position="25"/>
    </location>
</feature>
<evidence type="ECO:0000256" key="2">
    <source>
        <dbReference type="SAM" id="Phobius"/>
    </source>
</evidence>
<dbReference type="RefSeq" id="XP_022318634.1">
    <property type="nucleotide sequence ID" value="XM_022462926.1"/>
</dbReference>
<sequence length="339" mass="38602">MLGRSAPGAVLNVCLLVLRLRSSVSQQTVQKCPQTKADWARESVSLQCQEPNYYHCLRDDTGWFMQLCAQRVWIQKEMCPEFNSRVGRIDVFECPSGQTGCPTTIFWSNAVFLYPECYRNSTKVALSTTPGIPVTTVNENTKDNTQSGSDKADGQGMNVIILTIGLVCAGVGVVVGVGVVIYIYRRKRQRSNRRNDQVDNGNARDKEKLINDDTQKLEDLIKKCEEEKDVYIFAWLYSETVDKREVETEARNMLNIPINLHNNFKTWKVNKSEDVYVFDDWITSDGNENTGDVLKVLIEVLTAVLNRKTKFVFVIPRVIWLGNPGLKAIQDLRICRKKY</sequence>
<evidence type="ECO:0000313" key="5">
    <source>
        <dbReference type="RefSeq" id="XP_022318634.1"/>
    </source>
</evidence>
<reference evidence="4" key="1">
    <citation type="submission" date="2024-06" db="UniProtKB">
        <authorList>
            <consortium name="RefSeq"/>
        </authorList>
    </citation>
    <scope>NUCLEOTIDE SEQUENCE [LARGE SCALE GENOMIC DNA]</scope>
</reference>
<gene>
    <name evidence="5 6" type="primary">LOC111121565</name>
</gene>
<dbReference type="GeneID" id="111121565"/>
<dbReference type="AlphaFoldDB" id="A0A8B8CS26"/>
<keyword evidence="3" id="KW-0732">Signal</keyword>
<protein>
    <submittedName>
        <fullName evidence="5 6">Uncharacterized protein LOC111121565 isoform X4</fullName>
    </submittedName>
</protein>
<feature type="coiled-coil region" evidence="1">
    <location>
        <begin position="203"/>
        <end position="230"/>
    </location>
</feature>
<keyword evidence="2" id="KW-1133">Transmembrane helix</keyword>
<keyword evidence="4" id="KW-1185">Reference proteome</keyword>
<keyword evidence="2" id="KW-0812">Transmembrane</keyword>
<evidence type="ECO:0000313" key="6">
    <source>
        <dbReference type="RefSeq" id="XP_022318642.1"/>
    </source>
</evidence>
<name>A0A8B8CS26_CRAVI</name>
<accession>A0A8B8CS26</accession>
<reference evidence="5 6" key="2">
    <citation type="submission" date="2025-04" db="UniProtKB">
        <authorList>
            <consortium name="RefSeq"/>
        </authorList>
    </citation>
    <scope>IDENTIFICATION</scope>
    <source>
        <tissue evidence="5 6">Whole sample</tissue>
    </source>
</reference>